<dbReference type="Proteomes" id="UP000199690">
    <property type="component" value="Unassembled WGS sequence"/>
</dbReference>
<evidence type="ECO:0000313" key="4">
    <source>
        <dbReference type="Proteomes" id="UP000199690"/>
    </source>
</evidence>
<dbReference type="Pfam" id="PF04672">
    <property type="entry name" value="Methyltransf_19"/>
    <property type="match status" value="1"/>
</dbReference>
<evidence type="ECO:0000313" key="2">
    <source>
        <dbReference type="EMBL" id="SEG42125.1"/>
    </source>
</evidence>
<keyword evidence="4" id="KW-1185">Reference proteome</keyword>
<dbReference type="SUPFAM" id="SSF53335">
    <property type="entry name" value="S-adenosyl-L-methionine-dependent methyltransferases"/>
    <property type="match status" value="1"/>
</dbReference>
<evidence type="ECO:0000256" key="1">
    <source>
        <dbReference type="SAM" id="MobiDB-lite"/>
    </source>
</evidence>
<evidence type="ECO:0000313" key="5">
    <source>
        <dbReference type="Proteomes" id="UP000236729"/>
    </source>
</evidence>
<name>A0A1H6A248_9PSEU</name>
<protein>
    <submittedName>
        <fullName evidence="2">S-adenosyl methyltransferase</fullName>
    </submittedName>
</protein>
<dbReference type="InterPro" id="IPR006764">
    <property type="entry name" value="SAM_dep_MeTrfase_SAV2177_type"/>
</dbReference>
<dbReference type="Gene3D" id="3.40.50.150">
    <property type="entry name" value="Vaccinia Virus protein VP39"/>
    <property type="match status" value="1"/>
</dbReference>
<dbReference type="Proteomes" id="UP000236729">
    <property type="component" value="Unassembled WGS sequence"/>
</dbReference>
<dbReference type="AlphaFoldDB" id="A0A1H6A248"/>
<dbReference type="RefSeq" id="WP_093355635.1">
    <property type="nucleotide sequence ID" value="NZ_FNVB01000003.1"/>
</dbReference>
<keyword evidence="2" id="KW-0808">Transferase</keyword>
<dbReference type="EMBL" id="FOME01000009">
    <property type="protein sequence ID" value="SFE17397.1"/>
    <property type="molecule type" value="Genomic_DNA"/>
</dbReference>
<reference evidence="2" key="1">
    <citation type="submission" date="2016-10" db="EMBL/GenBank/DDBJ databases">
        <authorList>
            <person name="de Groot N.N."/>
        </authorList>
    </citation>
    <scope>NUCLEOTIDE SEQUENCE [LARGE SCALE GENOMIC DNA]</scope>
    <source>
        <strain evidence="2">ATCC 20501</strain>
    </source>
</reference>
<dbReference type="SMR" id="A0A1H6A248"/>
<dbReference type="InterPro" id="IPR029063">
    <property type="entry name" value="SAM-dependent_MTases_sf"/>
</dbReference>
<sequence length="272" mass="29388">MDRSGHEDAHPSTGATEPRVDTSSPNVARMYDYYLGGAANFAVDREAAERALAITPEIGRFARMNREFLGRVVRYLCERDIDQFLDLGSGVPTVGNVHEIAHQHNPDARVAYVDHESVAIAHARALLAEEPYVSATQADIRRPAEVLSAPGVAGLLDFSRPVAVLAVAIMHFVPDADDPVGILRAYRAACAPGSYLALSHAATITMTESESQRGQGVYRSTTTPLVLRDRDEIAALFDGCDLVEPGLTPINHWPSQTEESPANGYGAVAELR</sequence>
<reference evidence="4 5" key="2">
    <citation type="submission" date="2016-10" db="EMBL/GenBank/DDBJ databases">
        <authorList>
            <person name="Varghese N."/>
            <person name="Submissions S."/>
        </authorList>
    </citation>
    <scope>NUCLEOTIDE SEQUENCE [LARGE SCALE GENOMIC DNA]</scope>
    <source>
        <strain evidence="5">ATCC 20501</strain>
        <strain evidence="3 4">CGMCC 4.3529</strain>
    </source>
</reference>
<proteinExistence type="predicted"/>
<evidence type="ECO:0000313" key="3">
    <source>
        <dbReference type="EMBL" id="SFE17397.1"/>
    </source>
</evidence>
<feature type="region of interest" description="Disordered" evidence="1">
    <location>
        <begin position="1"/>
        <end position="23"/>
    </location>
</feature>
<dbReference type="GO" id="GO:0032259">
    <property type="term" value="P:methylation"/>
    <property type="evidence" value="ECO:0007669"/>
    <property type="project" value="UniProtKB-KW"/>
</dbReference>
<accession>A0A1I1YCR7</accession>
<organism evidence="2 5">
    <name type="scientific">Saccharopolyspora kobensis</name>
    <dbReference type="NCBI Taxonomy" id="146035"/>
    <lineage>
        <taxon>Bacteria</taxon>
        <taxon>Bacillati</taxon>
        <taxon>Actinomycetota</taxon>
        <taxon>Actinomycetes</taxon>
        <taxon>Pseudonocardiales</taxon>
        <taxon>Pseudonocardiaceae</taxon>
        <taxon>Saccharopolyspora</taxon>
    </lineage>
</organism>
<keyword evidence="2" id="KW-0489">Methyltransferase</keyword>
<dbReference type="PIRSF" id="PIRSF017393">
    <property type="entry name" value="MTase_SAV2177"/>
    <property type="match status" value="1"/>
</dbReference>
<feature type="compositionally biased region" description="Basic and acidic residues" evidence="1">
    <location>
        <begin position="1"/>
        <end position="10"/>
    </location>
</feature>
<gene>
    <name evidence="2" type="ORF">SAMN02982929_02086</name>
    <name evidence="3" type="ORF">SAMN05216506_109147</name>
</gene>
<dbReference type="GO" id="GO:0008168">
    <property type="term" value="F:methyltransferase activity"/>
    <property type="evidence" value="ECO:0007669"/>
    <property type="project" value="UniProtKB-KW"/>
</dbReference>
<accession>A0A1H6A248</accession>
<dbReference type="EMBL" id="FNVB01000003">
    <property type="protein sequence ID" value="SEG42125.1"/>
    <property type="molecule type" value="Genomic_DNA"/>
</dbReference>